<proteinExistence type="predicted"/>
<dbReference type="PROSITE" id="PS01124">
    <property type="entry name" value="HTH_ARAC_FAMILY_2"/>
    <property type="match status" value="1"/>
</dbReference>
<dbReference type="EMBL" id="FNUL01000008">
    <property type="protein sequence ID" value="SEF78451.1"/>
    <property type="molecule type" value="Genomic_DNA"/>
</dbReference>
<evidence type="ECO:0000256" key="2">
    <source>
        <dbReference type="ARBA" id="ARBA00023125"/>
    </source>
</evidence>
<organism evidence="5 6">
    <name type="scientific">Lachnospira multipara</name>
    <dbReference type="NCBI Taxonomy" id="28051"/>
    <lineage>
        <taxon>Bacteria</taxon>
        <taxon>Bacillati</taxon>
        <taxon>Bacillota</taxon>
        <taxon>Clostridia</taxon>
        <taxon>Lachnospirales</taxon>
        <taxon>Lachnospiraceae</taxon>
        <taxon>Lachnospira</taxon>
    </lineage>
</organism>
<dbReference type="InterPro" id="IPR009057">
    <property type="entry name" value="Homeodomain-like_sf"/>
</dbReference>
<dbReference type="AlphaFoldDB" id="A0A1H5UVE7"/>
<keyword evidence="2" id="KW-0238">DNA-binding</keyword>
<sequence length="273" mass="31466">MSTTSNMIQPYFDLDTSAFKVTTTTLYTPSRMMIYELDAKRPTSLNLRVVPSPYIDWIIGYNDDNENATFYCIGLQSEYKEIKLKAYKHFFGVRFDEKGAYFGKGVDAESYPVLLKDTVSDYAPEKDSFEKILIDNLKSSQSSKERVKAFTNYLSKSKTFVPISPIVNDIVDDINASKGTLPILSLADKYGYSSRHITRIFFLTYGLTPKEYAKLIRFQCVVKEMIKYPNLEIGKIINGYGYSDQAHFHRDFKKMMQNTPRAFELLCREKEGK</sequence>
<dbReference type="InterPro" id="IPR018060">
    <property type="entry name" value="HTH_AraC"/>
</dbReference>
<accession>A0A1H5UVE7</accession>
<dbReference type="PANTHER" id="PTHR46796">
    <property type="entry name" value="HTH-TYPE TRANSCRIPTIONAL ACTIVATOR RHAS-RELATED"/>
    <property type="match status" value="1"/>
</dbReference>
<reference evidence="5 6" key="1">
    <citation type="submission" date="2016-10" db="EMBL/GenBank/DDBJ databases">
        <authorList>
            <person name="de Groot N.N."/>
        </authorList>
    </citation>
    <scope>NUCLEOTIDE SEQUENCE [LARGE SCALE GENOMIC DNA]</scope>
    <source>
        <strain evidence="5 6">D15d</strain>
    </source>
</reference>
<dbReference type="InterPro" id="IPR050204">
    <property type="entry name" value="AraC_XylS_family_regulators"/>
</dbReference>
<evidence type="ECO:0000313" key="5">
    <source>
        <dbReference type="EMBL" id="SEF78451.1"/>
    </source>
</evidence>
<feature type="domain" description="HTH araC/xylS-type" evidence="4">
    <location>
        <begin position="164"/>
        <end position="266"/>
    </location>
</feature>
<dbReference type="GO" id="GO:0003700">
    <property type="term" value="F:DNA-binding transcription factor activity"/>
    <property type="evidence" value="ECO:0007669"/>
    <property type="project" value="InterPro"/>
</dbReference>
<dbReference type="Proteomes" id="UP000236726">
    <property type="component" value="Unassembled WGS sequence"/>
</dbReference>
<dbReference type="GO" id="GO:0043565">
    <property type="term" value="F:sequence-specific DNA binding"/>
    <property type="evidence" value="ECO:0007669"/>
    <property type="project" value="InterPro"/>
</dbReference>
<dbReference type="RefSeq" id="WP_027432100.1">
    <property type="nucleotide sequence ID" value="NZ_FNUL01000008.1"/>
</dbReference>
<name>A0A1H5UVE7_9FIRM</name>
<dbReference type="Gene3D" id="1.10.10.60">
    <property type="entry name" value="Homeodomain-like"/>
    <property type="match status" value="1"/>
</dbReference>
<evidence type="ECO:0000259" key="4">
    <source>
        <dbReference type="PROSITE" id="PS01124"/>
    </source>
</evidence>
<evidence type="ECO:0000256" key="3">
    <source>
        <dbReference type="ARBA" id="ARBA00023163"/>
    </source>
</evidence>
<protein>
    <submittedName>
        <fullName evidence="5">Helix-turn-helix domain-containing protein</fullName>
    </submittedName>
</protein>
<gene>
    <name evidence="5" type="ORF">SAMN05216537_108109</name>
</gene>
<evidence type="ECO:0000256" key="1">
    <source>
        <dbReference type="ARBA" id="ARBA00023015"/>
    </source>
</evidence>
<dbReference type="SMART" id="SM00342">
    <property type="entry name" value="HTH_ARAC"/>
    <property type="match status" value="1"/>
</dbReference>
<dbReference type="SUPFAM" id="SSF46689">
    <property type="entry name" value="Homeodomain-like"/>
    <property type="match status" value="1"/>
</dbReference>
<keyword evidence="1" id="KW-0805">Transcription regulation</keyword>
<keyword evidence="3" id="KW-0804">Transcription</keyword>
<keyword evidence="6" id="KW-1185">Reference proteome</keyword>
<evidence type="ECO:0000313" key="6">
    <source>
        <dbReference type="Proteomes" id="UP000236726"/>
    </source>
</evidence>
<dbReference type="Pfam" id="PF12833">
    <property type="entry name" value="HTH_18"/>
    <property type="match status" value="1"/>
</dbReference>